<dbReference type="AlphaFoldDB" id="A8SEI5"/>
<accession>A8SEI5</accession>
<keyword evidence="1" id="KW-1133">Transmembrane helix</keyword>
<dbReference type="HOGENOM" id="CLU_3328122_0_0_9"/>
<comment type="caution">
    <text evidence="2">The sequence shown here is derived from an EMBL/GenBank/DDBJ whole genome shotgun (WGS) entry which is preliminary data.</text>
</comment>
<dbReference type="Proteomes" id="UP000005945">
    <property type="component" value="Unassembled WGS sequence"/>
</dbReference>
<evidence type="ECO:0000313" key="2">
    <source>
        <dbReference type="EMBL" id="EDP20754.1"/>
    </source>
</evidence>
<keyword evidence="1" id="KW-0812">Transmembrane</keyword>
<evidence type="ECO:0000313" key="3">
    <source>
        <dbReference type="Proteomes" id="UP000005945"/>
    </source>
</evidence>
<dbReference type="EMBL" id="ABED02000029">
    <property type="protein sequence ID" value="EDP20754.1"/>
    <property type="molecule type" value="Genomic_DNA"/>
</dbReference>
<gene>
    <name evidence="2" type="ORF">FAEPRAM212_03551</name>
</gene>
<protein>
    <submittedName>
        <fullName evidence="2">Uncharacterized protein</fullName>
    </submittedName>
</protein>
<reference evidence="2 3" key="1">
    <citation type="submission" date="2007-09" db="EMBL/GenBank/DDBJ databases">
        <title>Draft genome sequence of Faecalibacterium prausnitzii M21/2.</title>
        <authorList>
            <person name="Sudarsanam P."/>
            <person name="Ley R."/>
            <person name="Guruge J."/>
            <person name="Turnbaugh P.J."/>
            <person name="Mahowald M."/>
            <person name="Liep D."/>
            <person name="Gordon J."/>
        </authorList>
    </citation>
    <scope>NUCLEOTIDE SEQUENCE [LARGE SCALE GENOMIC DNA]</scope>
    <source>
        <strain evidence="2 3">M21/2</strain>
    </source>
</reference>
<name>A8SEI5_9FIRM</name>
<reference evidence="2 3" key="2">
    <citation type="submission" date="2007-09" db="EMBL/GenBank/DDBJ databases">
        <authorList>
            <person name="Fulton L."/>
            <person name="Clifton S."/>
            <person name="Fulton B."/>
            <person name="Xu J."/>
            <person name="Minx P."/>
            <person name="Pepin K.H."/>
            <person name="Johnson M."/>
            <person name="Thiruvilangam P."/>
            <person name="Bhonagiri V."/>
            <person name="Nash W.E."/>
            <person name="Mardis E.R."/>
            <person name="Wilson R.K."/>
        </authorList>
    </citation>
    <scope>NUCLEOTIDE SEQUENCE [LARGE SCALE GENOMIC DNA]</scope>
    <source>
        <strain evidence="2 3">M21/2</strain>
    </source>
</reference>
<keyword evidence="1" id="KW-0472">Membrane</keyword>
<evidence type="ECO:0000256" key="1">
    <source>
        <dbReference type="SAM" id="Phobius"/>
    </source>
</evidence>
<feature type="transmembrane region" description="Helical" evidence="1">
    <location>
        <begin position="21"/>
        <end position="37"/>
    </location>
</feature>
<sequence length="38" mass="4453">MRQCSVSFAPKQPRTVQNRQHIFGKWGLLLGAVMLYYK</sequence>
<proteinExistence type="predicted"/>
<organism evidence="2 3">
    <name type="scientific">Faecalibacterium prausnitzii M21/2</name>
    <dbReference type="NCBI Taxonomy" id="411485"/>
    <lineage>
        <taxon>Bacteria</taxon>
        <taxon>Bacillati</taxon>
        <taxon>Bacillota</taxon>
        <taxon>Clostridia</taxon>
        <taxon>Eubacteriales</taxon>
        <taxon>Oscillospiraceae</taxon>
        <taxon>Faecalibacterium</taxon>
    </lineage>
</organism>